<protein>
    <submittedName>
        <fullName evidence="1">Uncharacterized protein</fullName>
    </submittedName>
</protein>
<evidence type="ECO:0000313" key="1">
    <source>
        <dbReference type="EMBL" id="AXY20967.1"/>
    </source>
</evidence>
<dbReference type="EMBL" id="CP023036">
    <property type="protein sequence ID" value="AXY20967.1"/>
    <property type="molecule type" value="Genomic_DNA"/>
</dbReference>
<accession>A0A347W7X4</accession>
<keyword evidence="2" id="KW-1185">Reference proteome</keyword>
<name>A0A347W7X4_9PROT</name>
<gene>
    <name evidence="1" type="ORF">CD178_00137</name>
</gene>
<dbReference type="AlphaFoldDB" id="A0A347W7X4"/>
<organism evidence="1 2">
    <name type="scientific">Komagataeibacter saccharivorans</name>
    <dbReference type="NCBI Taxonomy" id="265959"/>
    <lineage>
        <taxon>Bacteria</taxon>
        <taxon>Pseudomonadati</taxon>
        <taxon>Pseudomonadota</taxon>
        <taxon>Alphaproteobacteria</taxon>
        <taxon>Acetobacterales</taxon>
        <taxon>Acetobacteraceae</taxon>
        <taxon>Komagataeibacter</taxon>
    </lineage>
</organism>
<dbReference type="RefSeq" id="WP_162900378.1">
    <property type="nucleotide sequence ID" value="NZ_CP023036.1"/>
</dbReference>
<evidence type="ECO:0000313" key="2">
    <source>
        <dbReference type="Proteomes" id="UP000264120"/>
    </source>
</evidence>
<sequence>MSDEAPPSSPDRRIENAAMKRSDAHTYIYMDQRRTQFDAPSMIDLRPKDILPTPCEQYSP</sequence>
<proteinExistence type="predicted"/>
<dbReference type="KEGG" id="ksc:CD178_00137"/>
<dbReference type="Proteomes" id="UP000264120">
    <property type="component" value="Chromosome"/>
</dbReference>
<reference evidence="1 2" key="1">
    <citation type="submission" date="2017-08" db="EMBL/GenBank/DDBJ databases">
        <title>Complete genome sequence of Gluconacetobacter saccharivorans CV1 isolated from Fermented Vinegar.</title>
        <authorList>
            <person name="Kim S.-Y."/>
        </authorList>
    </citation>
    <scope>NUCLEOTIDE SEQUENCE [LARGE SCALE GENOMIC DNA]</scope>
    <source>
        <strain evidence="1 2">CV1</strain>
    </source>
</reference>